<dbReference type="Pfam" id="PF25275">
    <property type="entry name" value="Golvesin_C"/>
    <property type="match status" value="2"/>
</dbReference>
<keyword evidence="4" id="KW-1185">Reference proteome</keyword>
<dbReference type="KEGG" id="mcad:Pan265_01950"/>
<dbReference type="SUPFAM" id="SSF49265">
    <property type="entry name" value="Fibronectin type III"/>
    <property type="match status" value="2"/>
</dbReference>
<reference evidence="3 4" key="1">
    <citation type="submission" date="2019-02" db="EMBL/GenBank/DDBJ databases">
        <title>Deep-cultivation of Planctomycetes and their phenomic and genomic characterization uncovers novel biology.</title>
        <authorList>
            <person name="Wiegand S."/>
            <person name="Jogler M."/>
            <person name="Boedeker C."/>
            <person name="Pinto D."/>
            <person name="Vollmers J."/>
            <person name="Rivas-Marin E."/>
            <person name="Kohn T."/>
            <person name="Peeters S.H."/>
            <person name="Heuer A."/>
            <person name="Rast P."/>
            <person name="Oberbeckmann S."/>
            <person name="Bunk B."/>
            <person name="Jeske O."/>
            <person name="Meyerdierks A."/>
            <person name="Storesund J.E."/>
            <person name="Kallscheuer N."/>
            <person name="Luecker S."/>
            <person name="Lage O.M."/>
            <person name="Pohl T."/>
            <person name="Merkel B.J."/>
            <person name="Hornburger P."/>
            <person name="Mueller R.-W."/>
            <person name="Bruemmer F."/>
            <person name="Labrenz M."/>
            <person name="Spormann A.M."/>
            <person name="Op den Camp H."/>
            <person name="Overmann J."/>
            <person name="Amann R."/>
            <person name="Jetten M.S.M."/>
            <person name="Mascher T."/>
            <person name="Medema M.H."/>
            <person name="Devos D.P."/>
            <person name="Kaster A.-K."/>
            <person name="Ovreas L."/>
            <person name="Rohde M."/>
            <person name="Galperin M.Y."/>
            <person name="Jogler C."/>
        </authorList>
    </citation>
    <scope>NUCLEOTIDE SEQUENCE [LARGE SCALE GENOMIC DNA]</scope>
    <source>
        <strain evidence="3 4">Pan265</strain>
    </source>
</reference>
<dbReference type="SMART" id="SM00060">
    <property type="entry name" value="FN3"/>
    <property type="match status" value="2"/>
</dbReference>
<evidence type="ECO:0000313" key="4">
    <source>
        <dbReference type="Proteomes" id="UP000320386"/>
    </source>
</evidence>
<dbReference type="InterPro" id="IPR018247">
    <property type="entry name" value="EF_Hand_1_Ca_BS"/>
</dbReference>
<organism evidence="3 4">
    <name type="scientific">Mucisphaera calidilacus</name>
    <dbReference type="NCBI Taxonomy" id="2527982"/>
    <lineage>
        <taxon>Bacteria</taxon>
        <taxon>Pseudomonadati</taxon>
        <taxon>Planctomycetota</taxon>
        <taxon>Phycisphaerae</taxon>
        <taxon>Phycisphaerales</taxon>
        <taxon>Phycisphaeraceae</taxon>
        <taxon>Mucisphaera</taxon>
    </lineage>
</organism>
<dbReference type="PROSITE" id="PS00018">
    <property type="entry name" value="EF_HAND_1"/>
    <property type="match status" value="1"/>
</dbReference>
<feature type="compositionally biased region" description="Polar residues" evidence="1">
    <location>
        <begin position="1367"/>
        <end position="1393"/>
    </location>
</feature>
<dbReference type="GO" id="GO:0000272">
    <property type="term" value="P:polysaccharide catabolic process"/>
    <property type="evidence" value="ECO:0007669"/>
    <property type="project" value="InterPro"/>
</dbReference>
<feature type="domain" description="Fibronectin type-III" evidence="2">
    <location>
        <begin position="496"/>
        <end position="599"/>
    </location>
</feature>
<dbReference type="InterPro" id="IPR033803">
    <property type="entry name" value="CBD-like_Golvesin-Xly"/>
</dbReference>
<evidence type="ECO:0000259" key="2">
    <source>
        <dbReference type="PROSITE" id="PS50853"/>
    </source>
</evidence>
<proteinExistence type="predicted"/>
<sequence>MSQTHAPSSDNTVRFESLEDRVLLSAVTENPTGFTVSLGEGQSILLDFDEDGPVAYDVQADLMEVFAQSSASTSSLPVPVGTQPEGALSGKIVYVHAGHGYTWTNNSFWTTQRGEGFEIVEDMGNMDQMNFLIDQLWNAGATVVPLRPAQHQINEVVLDNVDAEVTFVGSWNNSSSSIYYGESGETPYRWASTSGTETAYARYTPDIPEAGYYPVYTFARHGSDRVEQLYKVHHTGGITEVTVDHSKVGSGWVYLGNFYFDEGTDGYVDISNRSDQSGVVIADAIRFGNGMGDSLRNGSPSGYAREDEAGLYWMEALVRESQGISTSEYRSSSDDRSATVSASPRWAEYMNREAGGSFSDRVFLSYHSNAGGGRGAVGLHNTSSGGNTPNQFEWAELTGAHLNDDMQAIGSPPLEHLWSNRSTNTYQASFNYGEIHNAYIGGEFDATILEVAFHDSQFDSELMRDPVMRQWAARASVHAMIEYFDNRNNVASTVEAPEAVTGVSAMTNAQGDVTLSWDKPAFGGVNGDAATGYLIQTSFDGYGFDGGTYVAGGNTLTHTFDDLDGANGVHYFRVLAVNNGGVSLDSETVAANPGQAGDPSILIVNGFDRFDRTLNPQITYSVGTIDRVRPQWMNSFDYTVQHADAIHAYDPSIGFNSVQNEDVINGTVDLNLYTTVVWILGEESTADATFDATEQALVSSFVGSGGNLFVSGSEIAYDLDGVNNGQSFFNNTLGATYVSDDSDSNTAAGVSGSIFAGISLNFDDGDVVYDVDSPDVISATNGSLAAMTYGGSSGGGGRPGGGGGGVAAIQLEASGGQGGVVMLAFPFESIVSQDDRHDVMAAALGFLGADPIERPDAPTDLDVAIYTNQAVVSWTQPDDPTAVGVHVERAVADGLFERITTEPLTDPVFLDTGLLEGIAVAYRVVSVDAEGVTSLPLEVVEGTPPTATSVVADIDTPLYQLDGTWSSFVGLGYEGSFAHAGTVGAPSTATWNLDLEQAGHYEVSVFIPEALMMVPLGHGSYTLTTTSGTAAASVDQAQSPTGGWLSLGSFDLAAGEFELILDAAASTDGSFVVADAIRVATVTVDQFQDPAEVVEVVVGSETWTQAFLDQIDTGRGLGYGMPGGAGQLASLPWSSLNTISLVFSEAVYVTQDDFDFTWNDGAAEEAVVFVYDAAAHTATWVFDSNAYTPAGVVTVQQVGTVLDHQGVEADTDWVNGVSEASGNGIAGGMMNYLFSVVAGSADGDTMIDANDIDAVLRATQGNGATAFTDLDGSGTTDADDANLLVIDILGTQFGDANLDQSVDLLDLSALASSFDATDGDWASGDFNGDGNVDLLDLSLLASNFGYTAPVPAPALAQATVAEPQIASKTQQTQQDQSRVWSQSRQHAQQQPLTTRAGDLVVDAEEDEAVFGLWES</sequence>
<evidence type="ECO:0000256" key="1">
    <source>
        <dbReference type="SAM" id="MobiDB-lite"/>
    </source>
</evidence>
<dbReference type="Gene3D" id="2.60.40.10">
    <property type="entry name" value="Immunoglobulins"/>
    <property type="match status" value="2"/>
</dbReference>
<keyword evidence="3" id="KW-0456">Lyase</keyword>
<dbReference type="InterPro" id="IPR036439">
    <property type="entry name" value="Dockerin_dom_sf"/>
</dbReference>
<dbReference type="SUPFAM" id="SSF53187">
    <property type="entry name" value="Zn-dependent exopeptidases"/>
    <property type="match status" value="1"/>
</dbReference>
<protein>
    <submittedName>
        <fullName evidence="3">AmiA-like protein</fullName>
        <ecNumber evidence="3">4.2.2.12</ecNumber>
    </submittedName>
</protein>
<dbReference type="InterPro" id="IPR013783">
    <property type="entry name" value="Ig-like_fold"/>
</dbReference>
<dbReference type="EMBL" id="CP036280">
    <property type="protein sequence ID" value="QDU70369.1"/>
    <property type="molecule type" value="Genomic_DNA"/>
</dbReference>
<dbReference type="RefSeq" id="WP_145444418.1">
    <property type="nucleotide sequence ID" value="NZ_CP036280.1"/>
</dbReference>
<dbReference type="EC" id="4.2.2.12" evidence="3"/>
<evidence type="ECO:0000313" key="3">
    <source>
        <dbReference type="EMBL" id="QDU70369.1"/>
    </source>
</evidence>
<dbReference type="InterPro" id="IPR003961">
    <property type="entry name" value="FN3_dom"/>
</dbReference>
<dbReference type="Gene3D" id="3.40.630.40">
    <property type="entry name" value="Zn-dependent exopeptidases"/>
    <property type="match status" value="1"/>
</dbReference>
<name>A0A518BTT1_9BACT</name>
<dbReference type="PROSITE" id="PS50853">
    <property type="entry name" value="FN3"/>
    <property type="match status" value="2"/>
</dbReference>
<dbReference type="OrthoDB" id="719733at2"/>
<feature type="region of interest" description="Disordered" evidence="1">
    <location>
        <begin position="1367"/>
        <end position="1398"/>
    </location>
</feature>
<dbReference type="InterPro" id="IPR036116">
    <property type="entry name" value="FN3_sf"/>
</dbReference>
<accession>A0A518BTT1</accession>
<dbReference type="Gene3D" id="1.10.1330.10">
    <property type="entry name" value="Dockerin domain"/>
    <property type="match status" value="1"/>
</dbReference>
<dbReference type="Proteomes" id="UP000320386">
    <property type="component" value="Chromosome"/>
</dbReference>
<feature type="domain" description="Fibronectin type-III" evidence="2">
    <location>
        <begin position="854"/>
        <end position="947"/>
    </location>
</feature>
<gene>
    <name evidence="3" type="ORF">Pan265_01950</name>
</gene>
<dbReference type="GO" id="GO:0047492">
    <property type="term" value="F:xanthan lyase activity"/>
    <property type="evidence" value="ECO:0007669"/>
    <property type="project" value="UniProtKB-EC"/>
</dbReference>
<dbReference type="SUPFAM" id="SSF63446">
    <property type="entry name" value="Type I dockerin domain"/>
    <property type="match status" value="1"/>
</dbReference>
<dbReference type="CDD" id="cd00063">
    <property type="entry name" value="FN3"/>
    <property type="match status" value="2"/>
</dbReference>